<dbReference type="PANTHER" id="PTHR13696:SF99">
    <property type="entry name" value="COBYRINIC ACID AC-DIAMIDE SYNTHASE"/>
    <property type="match status" value="1"/>
</dbReference>
<dbReference type="RefSeq" id="WP_377541247.1">
    <property type="nucleotide sequence ID" value="NZ_JBHXCV010000047.1"/>
</dbReference>
<proteinExistence type="predicted"/>
<dbReference type="InterPro" id="IPR027417">
    <property type="entry name" value="P-loop_NTPase"/>
</dbReference>
<accession>A0ABW6GC93</accession>
<gene>
    <name evidence="2" type="ORF">ACFWGY_26305</name>
</gene>
<dbReference type="PANTHER" id="PTHR13696">
    <property type="entry name" value="P-LOOP CONTAINING NUCLEOSIDE TRIPHOSPHATE HYDROLASE"/>
    <property type="match status" value="1"/>
</dbReference>
<dbReference type="EMBL" id="JBHXCV010000047">
    <property type="protein sequence ID" value="MFD6796833.1"/>
    <property type="molecule type" value="Genomic_DNA"/>
</dbReference>
<sequence>MTTTCDAPCGATRDALLNQKGGVAKSTTTLHLGGALAAAGRRTLLVDLDPQANLSQFLGLPQHDHDNGPTLPQAMLHHPDDRDYALSLVRKHSENLYAIPASFDMFTLPRDLHASRSNEDRLTWVLEHLDDLFDHVLVDCRPGLDIDTDNVLHWAHSVLVPVELDTSSIEALKLLIAQIQTLAQDTRRTPPTYRGLVINRIPKGDPTLLDRQVRQAFHDLPIPVVGEVRMRDSLVRAKEKGMTIQQYDPNGDAATMYHSMAVQAGFLEATP</sequence>
<comment type="caution">
    <text evidence="2">The sequence shown here is derived from an EMBL/GenBank/DDBJ whole genome shotgun (WGS) entry which is preliminary data.</text>
</comment>
<protein>
    <submittedName>
        <fullName evidence="2">ParA family protein</fullName>
    </submittedName>
</protein>
<dbReference type="Gene3D" id="3.40.50.300">
    <property type="entry name" value="P-loop containing nucleotide triphosphate hydrolases"/>
    <property type="match status" value="1"/>
</dbReference>
<organism evidence="2 3">
    <name type="scientific">Prauserella salsuginis</name>
    <dbReference type="NCBI Taxonomy" id="387889"/>
    <lineage>
        <taxon>Bacteria</taxon>
        <taxon>Bacillati</taxon>
        <taxon>Actinomycetota</taxon>
        <taxon>Actinomycetes</taxon>
        <taxon>Pseudonocardiales</taxon>
        <taxon>Pseudonocardiaceae</taxon>
        <taxon>Prauserella</taxon>
        <taxon>Prauserella salsuginis group</taxon>
    </lineage>
</organism>
<dbReference type="InterPro" id="IPR050678">
    <property type="entry name" value="DNA_Partitioning_ATPase"/>
</dbReference>
<dbReference type="Pfam" id="PF13614">
    <property type="entry name" value="AAA_31"/>
    <property type="match status" value="1"/>
</dbReference>
<dbReference type="CDD" id="cd02042">
    <property type="entry name" value="ParAB_family"/>
    <property type="match status" value="1"/>
</dbReference>
<dbReference type="InterPro" id="IPR025669">
    <property type="entry name" value="AAA_dom"/>
</dbReference>
<evidence type="ECO:0000313" key="2">
    <source>
        <dbReference type="EMBL" id="MFD6796833.1"/>
    </source>
</evidence>
<evidence type="ECO:0000313" key="3">
    <source>
        <dbReference type="Proteomes" id="UP001598673"/>
    </source>
</evidence>
<feature type="domain" description="AAA" evidence="1">
    <location>
        <begin position="15"/>
        <end position="187"/>
    </location>
</feature>
<name>A0ABW6GC93_9PSEU</name>
<dbReference type="SUPFAM" id="SSF52540">
    <property type="entry name" value="P-loop containing nucleoside triphosphate hydrolases"/>
    <property type="match status" value="1"/>
</dbReference>
<keyword evidence="3" id="KW-1185">Reference proteome</keyword>
<dbReference type="Proteomes" id="UP001598673">
    <property type="component" value="Unassembled WGS sequence"/>
</dbReference>
<evidence type="ECO:0000259" key="1">
    <source>
        <dbReference type="Pfam" id="PF13614"/>
    </source>
</evidence>
<reference evidence="2 3" key="1">
    <citation type="submission" date="2024-09" db="EMBL/GenBank/DDBJ databases">
        <title>The Natural Products Discovery Center: Release of the First 8490 Sequenced Strains for Exploring Actinobacteria Biosynthetic Diversity.</title>
        <authorList>
            <person name="Kalkreuter E."/>
            <person name="Kautsar S.A."/>
            <person name="Yang D."/>
            <person name="Bader C.D."/>
            <person name="Teijaro C.N."/>
            <person name="Fluegel L."/>
            <person name="Davis C.M."/>
            <person name="Simpson J.R."/>
            <person name="Lauterbach L."/>
            <person name="Steele A.D."/>
            <person name="Gui C."/>
            <person name="Meng S."/>
            <person name="Li G."/>
            <person name="Viehrig K."/>
            <person name="Ye F."/>
            <person name="Su P."/>
            <person name="Kiefer A.F."/>
            <person name="Nichols A."/>
            <person name="Cepeda A.J."/>
            <person name="Yan W."/>
            <person name="Fan B."/>
            <person name="Jiang Y."/>
            <person name="Adhikari A."/>
            <person name="Zheng C.-J."/>
            <person name="Schuster L."/>
            <person name="Cowan T.M."/>
            <person name="Smanski M.J."/>
            <person name="Chevrette M.G."/>
            <person name="De Carvalho L.P.S."/>
            <person name="Shen B."/>
        </authorList>
    </citation>
    <scope>NUCLEOTIDE SEQUENCE [LARGE SCALE GENOMIC DNA]</scope>
    <source>
        <strain evidence="2 3">NPDC060353</strain>
    </source>
</reference>